<dbReference type="GO" id="GO:0000166">
    <property type="term" value="F:nucleotide binding"/>
    <property type="evidence" value="ECO:0007669"/>
    <property type="project" value="InterPro"/>
</dbReference>
<dbReference type="GO" id="GO:0005634">
    <property type="term" value="C:nucleus"/>
    <property type="evidence" value="ECO:0007669"/>
    <property type="project" value="TreeGrafter"/>
</dbReference>
<dbReference type="AlphaFoldDB" id="A0A183EUH5"/>
<dbReference type="InterPro" id="IPR006134">
    <property type="entry name" value="DNA-dir_DNA_pol_B_multi_dom"/>
</dbReference>
<accession>A0A183EUH5</accession>
<dbReference type="SUPFAM" id="SSF56672">
    <property type="entry name" value="DNA/RNA polymerases"/>
    <property type="match status" value="1"/>
</dbReference>
<evidence type="ECO:0000313" key="7">
    <source>
        <dbReference type="Proteomes" id="UP000271098"/>
    </source>
</evidence>
<dbReference type="Pfam" id="PF00136">
    <property type="entry name" value="DNA_pol_B"/>
    <property type="match status" value="1"/>
</dbReference>
<dbReference type="PANTHER" id="PTHR45812">
    <property type="entry name" value="DNA POLYMERASE ZETA CATALYTIC SUBUNIT"/>
    <property type="match status" value="1"/>
</dbReference>
<evidence type="ECO:0000256" key="3">
    <source>
        <dbReference type="ARBA" id="ARBA00022695"/>
    </source>
</evidence>
<dbReference type="InterPro" id="IPR030559">
    <property type="entry name" value="PolZ_Rev3"/>
</dbReference>
<evidence type="ECO:0000313" key="8">
    <source>
        <dbReference type="WBParaSite" id="GPUH_0002464601-mRNA-1"/>
    </source>
</evidence>
<dbReference type="EC" id="2.7.7.7" evidence="1"/>
<dbReference type="Proteomes" id="UP000271098">
    <property type="component" value="Unassembled WGS sequence"/>
</dbReference>
<evidence type="ECO:0000259" key="5">
    <source>
        <dbReference type="Pfam" id="PF00136"/>
    </source>
</evidence>
<dbReference type="GO" id="GO:0000724">
    <property type="term" value="P:double-strand break repair via homologous recombination"/>
    <property type="evidence" value="ECO:0007669"/>
    <property type="project" value="TreeGrafter"/>
</dbReference>
<sequence length="104" mass="11544">MLLRLAHREQFVAPSVSVAQRTAMCSPETLPLTMEPESGFYRDPVIVLDFQSLYPSIIIAYNYCFTTCLGKVLNIENIAAVGKAIELGGLSYCCPVCFYLNTLQ</sequence>
<dbReference type="GO" id="GO:0003677">
    <property type="term" value="F:DNA binding"/>
    <property type="evidence" value="ECO:0007669"/>
    <property type="project" value="InterPro"/>
</dbReference>
<protein>
    <recommendedName>
        <fullName evidence="1">DNA-directed DNA polymerase</fullName>
        <ecNumber evidence="1">2.7.7.7</ecNumber>
    </recommendedName>
</protein>
<dbReference type="InterPro" id="IPR023211">
    <property type="entry name" value="DNA_pol_palm_dom_sf"/>
</dbReference>
<reference evidence="8" key="1">
    <citation type="submission" date="2016-06" db="UniProtKB">
        <authorList>
            <consortium name="WormBaseParasite"/>
        </authorList>
    </citation>
    <scope>IDENTIFICATION</scope>
</reference>
<reference evidence="6 7" key="2">
    <citation type="submission" date="2018-11" db="EMBL/GenBank/DDBJ databases">
        <authorList>
            <consortium name="Pathogen Informatics"/>
        </authorList>
    </citation>
    <scope>NUCLEOTIDE SEQUENCE [LARGE SCALE GENOMIC DNA]</scope>
</reference>
<dbReference type="PANTHER" id="PTHR45812:SF1">
    <property type="entry name" value="DNA POLYMERASE ZETA CATALYTIC SUBUNIT"/>
    <property type="match status" value="1"/>
</dbReference>
<dbReference type="WBParaSite" id="GPUH_0002464601-mRNA-1">
    <property type="protein sequence ID" value="GPUH_0002464601-mRNA-1"/>
    <property type="gene ID" value="GPUH_0002464601"/>
</dbReference>
<name>A0A183EUH5_9BILA</name>
<evidence type="ECO:0000256" key="2">
    <source>
        <dbReference type="ARBA" id="ARBA00022679"/>
    </source>
</evidence>
<dbReference type="GO" id="GO:0003887">
    <property type="term" value="F:DNA-directed DNA polymerase activity"/>
    <property type="evidence" value="ECO:0007669"/>
    <property type="project" value="UniProtKB-KW"/>
</dbReference>
<evidence type="ECO:0000256" key="1">
    <source>
        <dbReference type="ARBA" id="ARBA00012417"/>
    </source>
</evidence>
<feature type="domain" description="DNA-directed DNA polymerase family B multifunctional" evidence="5">
    <location>
        <begin position="1"/>
        <end position="78"/>
    </location>
</feature>
<keyword evidence="4" id="KW-0239">DNA-directed DNA polymerase</keyword>
<organism evidence="8">
    <name type="scientific">Gongylonema pulchrum</name>
    <dbReference type="NCBI Taxonomy" id="637853"/>
    <lineage>
        <taxon>Eukaryota</taxon>
        <taxon>Metazoa</taxon>
        <taxon>Ecdysozoa</taxon>
        <taxon>Nematoda</taxon>
        <taxon>Chromadorea</taxon>
        <taxon>Rhabditida</taxon>
        <taxon>Spirurina</taxon>
        <taxon>Spiruromorpha</taxon>
        <taxon>Spiruroidea</taxon>
        <taxon>Gongylonematidae</taxon>
        <taxon>Gongylonema</taxon>
    </lineage>
</organism>
<dbReference type="OrthoDB" id="2414538at2759"/>
<evidence type="ECO:0000256" key="4">
    <source>
        <dbReference type="ARBA" id="ARBA00022932"/>
    </source>
</evidence>
<dbReference type="InterPro" id="IPR043502">
    <property type="entry name" value="DNA/RNA_pol_sf"/>
</dbReference>
<gene>
    <name evidence="6" type="ORF">GPUH_LOCUS24615</name>
</gene>
<dbReference type="GO" id="GO:0042276">
    <property type="term" value="P:error-prone translesion synthesis"/>
    <property type="evidence" value="ECO:0007669"/>
    <property type="project" value="TreeGrafter"/>
</dbReference>
<evidence type="ECO:0000313" key="6">
    <source>
        <dbReference type="EMBL" id="VDN43083.1"/>
    </source>
</evidence>
<dbReference type="Gene3D" id="3.90.1600.10">
    <property type="entry name" value="Palm domain of DNA polymerase"/>
    <property type="match status" value="1"/>
</dbReference>
<dbReference type="GO" id="GO:0016035">
    <property type="term" value="C:zeta DNA polymerase complex"/>
    <property type="evidence" value="ECO:0007669"/>
    <property type="project" value="InterPro"/>
</dbReference>
<dbReference type="EMBL" id="UYRT01101792">
    <property type="protein sequence ID" value="VDN43083.1"/>
    <property type="molecule type" value="Genomic_DNA"/>
</dbReference>
<keyword evidence="3" id="KW-0548">Nucleotidyltransferase</keyword>
<keyword evidence="7" id="KW-1185">Reference proteome</keyword>
<proteinExistence type="predicted"/>
<keyword evidence="2" id="KW-0808">Transferase</keyword>